<keyword evidence="5" id="KW-0520">NAD</keyword>
<name>A0A1E3QCV1_LIPST</name>
<dbReference type="GO" id="GO:0006388">
    <property type="term" value="P:tRNA splicing, via endonucleolytic cleavage and ligation"/>
    <property type="evidence" value="ECO:0007669"/>
    <property type="project" value="TreeGrafter"/>
</dbReference>
<dbReference type="EC" id="2.7.1.160" evidence="3"/>
<dbReference type="STRING" id="675824.A0A1E3QCV1"/>
<evidence type="ECO:0000256" key="4">
    <source>
        <dbReference type="ARBA" id="ARBA00022679"/>
    </source>
</evidence>
<dbReference type="GO" id="GO:0000215">
    <property type="term" value="F:tRNA 2'-phosphotransferase activity"/>
    <property type="evidence" value="ECO:0007669"/>
    <property type="project" value="UniProtKB-EC"/>
</dbReference>
<comment type="similarity">
    <text evidence="2">Belongs to the KptA/TPT1 family.</text>
</comment>
<evidence type="ECO:0000256" key="2">
    <source>
        <dbReference type="ARBA" id="ARBA00009836"/>
    </source>
</evidence>
<comment type="function">
    <text evidence="1">Catalyzes the last step of tRNA splicing, the transfer of the splice junction 2'-phosphate from ligated tRNA to NAD to produce ADP-ribose 1''-2'' cyclic phosphate.</text>
</comment>
<dbReference type="Gene3D" id="3.20.170.30">
    <property type="match status" value="1"/>
</dbReference>
<organism evidence="8 9">
    <name type="scientific">Lipomyces starkeyi NRRL Y-11557</name>
    <dbReference type="NCBI Taxonomy" id="675824"/>
    <lineage>
        <taxon>Eukaryota</taxon>
        <taxon>Fungi</taxon>
        <taxon>Dikarya</taxon>
        <taxon>Ascomycota</taxon>
        <taxon>Saccharomycotina</taxon>
        <taxon>Lipomycetes</taxon>
        <taxon>Lipomycetales</taxon>
        <taxon>Lipomycetaceae</taxon>
        <taxon>Lipomyces</taxon>
    </lineage>
</organism>
<evidence type="ECO:0000256" key="1">
    <source>
        <dbReference type="ARBA" id="ARBA00003343"/>
    </source>
</evidence>
<dbReference type="OrthoDB" id="419694at2759"/>
<dbReference type="PANTHER" id="PTHR12684:SF2">
    <property type="entry name" value="TRNA 2'-PHOSPHOTRANSFERASE 1"/>
    <property type="match status" value="1"/>
</dbReference>
<evidence type="ECO:0000313" key="9">
    <source>
        <dbReference type="Proteomes" id="UP000094385"/>
    </source>
</evidence>
<dbReference type="EMBL" id="KV454290">
    <property type="protein sequence ID" value="ODQ75450.1"/>
    <property type="molecule type" value="Genomic_DNA"/>
</dbReference>
<protein>
    <recommendedName>
        <fullName evidence="3">2'-phosphotransferase</fullName>
        <ecNumber evidence="3">2.7.1.160</ecNumber>
    </recommendedName>
</protein>
<proteinExistence type="inferred from homology"/>
<dbReference type="SUPFAM" id="SSF56399">
    <property type="entry name" value="ADP-ribosylation"/>
    <property type="match status" value="1"/>
</dbReference>
<evidence type="ECO:0000256" key="6">
    <source>
        <dbReference type="ARBA" id="ARBA00047949"/>
    </source>
</evidence>
<gene>
    <name evidence="8" type="ORF">LIPSTDRAFT_68055</name>
</gene>
<dbReference type="Pfam" id="PF01885">
    <property type="entry name" value="PTS_2-RNA"/>
    <property type="match status" value="1"/>
</dbReference>
<reference evidence="8 9" key="1">
    <citation type="journal article" date="2016" name="Proc. Natl. Acad. Sci. U.S.A.">
        <title>Comparative genomics of biotechnologically important yeasts.</title>
        <authorList>
            <person name="Riley R."/>
            <person name="Haridas S."/>
            <person name="Wolfe K.H."/>
            <person name="Lopes M.R."/>
            <person name="Hittinger C.T."/>
            <person name="Goeker M."/>
            <person name="Salamov A.A."/>
            <person name="Wisecaver J.H."/>
            <person name="Long T.M."/>
            <person name="Calvey C.H."/>
            <person name="Aerts A.L."/>
            <person name="Barry K.W."/>
            <person name="Choi C."/>
            <person name="Clum A."/>
            <person name="Coughlan A.Y."/>
            <person name="Deshpande S."/>
            <person name="Douglass A.P."/>
            <person name="Hanson S.J."/>
            <person name="Klenk H.-P."/>
            <person name="LaButti K.M."/>
            <person name="Lapidus A."/>
            <person name="Lindquist E.A."/>
            <person name="Lipzen A.M."/>
            <person name="Meier-Kolthoff J.P."/>
            <person name="Ohm R.A."/>
            <person name="Otillar R.P."/>
            <person name="Pangilinan J.L."/>
            <person name="Peng Y."/>
            <person name="Rokas A."/>
            <person name="Rosa C.A."/>
            <person name="Scheuner C."/>
            <person name="Sibirny A.A."/>
            <person name="Slot J.C."/>
            <person name="Stielow J.B."/>
            <person name="Sun H."/>
            <person name="Kurtzman C.P."/>
            <person name="Blackwell M."/>
            <person name="Grigoriev I.V."/>
            <person name="Jeffries T.W."/>
        </authorList>
    </citation>
    <scope>NUCLEOTIDE SEQUENCE [LARGE SCALE GENOMIC DNA]</scope>
    <source>
        <strain evidence="8 9">NRRL Y-11557</strain>
    </source>
</reference>
<keyword evidence="4" id="KW-0808">Transferase</keyword>
<dbReference type="InterPro" id="IPR002745">
    <property type="entry name" value="Ptrans_KptA/Tpt1"/>
</dbReference>
<keyword evidence="9" id="KW-1185">Reference proteome</keyword>
<dbReference type="Proteomes" id="UP000094385">
    <property type="component" value="Unassembled WGS sequence"/>
</dbReference>
<sequence>MERHIMSHARTRQPRAPESPDVKLSKSLSYILRHGPAKEKLPIQQDGYMNVMQLLNHPRLKGIKFTDIRRVVDSNSKNRFKLEYRGHDGQETLNLDDPGGWWIRANQGHSFTVTDLELEPITDPESCPVAIHGTYMEVWKNAIRSQGLSKMKRNHIHLAAGLPGETGIISGMRSNSDVYIYVDIKKAIEDGIRFYKSENGVILTDGKDGVLPPQYFGKVVNKNGDSLL</sequence>
<feature type="compositionally biased region" description="Basic residues" evidence="7">
    <location>
        <begin position="1"/>
        <end position="13"/>
    </location>
</feature>
<dbReference type="AlphaFoldDB" id="A0A1E3QCV1"/>
<dbReference type="FunFam" id="3.20.170.30:FF:000002">
    <property type="entry name" value="Phosphotransferase, putative"/>
    <property type="match status" value="1"/>
</dbReference>
<evidence type="ECO:0000313" key="8">
    <source>
        <dbReference type="EMBL" id="ODQ75450.1"/>
    </source>
</evidence>
<evidence type="ECO:0000256" key="7">
    <source>
        <dbReference type="SAM" id="MobiDB-lite"/>
    </source>
</evidence>
<dbReference type="InterPro" id="IPR042081">
    <property type="entry name" value="RNA_2'-PTrans_C"/>
</dbReference>
<feature type="region of interest" description="Disordered" evidence="7">
    <location>
        <begin position="1"/>
        <end position="22"/>
    </location>
</feature>
<dbReference type="PANTHER" id="PTHR12684">
    <property type="entry name" value="PUTATIVE PHOSPHOTRANSFERASE"/>
    <property type="match status" value="1"/>
</dbReference>
<evidence type="ECO:0000256" key="5">
    <source>
        <dbReference type="ARBA" id="ARBA00023027"/>
    </source>
</evidence>
<dbReference type="InterPro" id="IPR042080">
    <property type="entry name" value="RNA_2'-PTrans_N"/>
</dbReference>
<evidence type="ECO:0000256" key="3">
    <source>
        <dbReference type="ARBA" id="ARBA00012007"/>
    </source>
</evidence>
<comment type="catalytic activity">
    <reaction evidence="6">
        <text>2'-phospho-[ligated tRNA] + NAD(+) = mature tRNA + ADP-alpha-D-ribose 1'',2''-cyclic phosphate + nicotinamide</text>
        <dbReference type="Rhea" id="RHEA:23324"/>
        <dbReference type="Rhea" id="RHEA-COMP:11106"/>
        <dbReference type="Rhea" id="RHEA-COMP:11107"/>
        <dbReference type="ChEBI" id="CHEBI:17154"/>
        <dbReference type="ChEBI" id="CHEBI:57540"/>
        <dbReference type="ChEBI" id="CHEBI:76596"/>
        <dbReference type="ChEBI" id="CHEBI:82883"/>
        <dbReference type="ChEBI" id="CHEBI:85027"/>
        <dbReference type="EC" id="2.7.1.160"/>
    </reaction>
</comment>
<accession>A0A1E3QCV1</accession>
<dbReference type="Gene3D" id="1.10.10.970">
    <property type="entry name" value="RNA 2'-phosphotransferase, Tpt1/KptA family, N-terminal domain"/>
    <property type="match status" value="1"/>
</dbReference>